<feature type="binding site" evidence="8">
    <location>
        <position position="67"/>
    </location>
    <ligand>
        <name>Mg(2+)</name>
        <dbReference type="ChEBI" id="CHEBI:18420"/>
        <label>1</label>
        <note>catalytic</note>
    </ligand>
</feature>
<dbReference type="PRINTS" id="PR00377">
    <property type="entry name" value="IMPHPHTASES"/>
</dbReference>
<dbReference type="InterPro" id="IPR020550">
    <property type="entry name" value="Inositol_monophosphatase_CS"/>
</dbReference>
<reference evidence="10 11" key="1">
    <citation type="submission" date="2017-08" db="EMBL/GenBank/DDBJ databases">
        <title>Fine stratification of microbial communities through a metagenomic profile of the photic zone.</title>
        <authorList>
            <person name="Haro-Moreno J.M."/>
            <person name="Lopez-Perez M."/>
            <person name="De La Torre J."/>
            <person name="Picazo A."/>
            <person name="Camacho A."/>
            <person name="Rodriguez-Valera F."/>
        </authorList>
    </citation>
    <scope>NUCLEOTIDE SEQUENCE [LARGE SCALE GENOMIC DNA]</scope>
    <source>
        <strain evidence="10">MED-G24</strain>
    </source>
</reference>
<dbReference type="PANTHER" id="PTHR20854:SF4">
    <property type="entry name" value="INOSITOL-1-MONOPHOSPHATASE-RELATED"/>
    <property type="match status" value="1"/>
</dbReference>
<evidence type="ECO:0000256" key="7">
    <source>
        <dbReference type="ARBA" id="ARBA00022842"/>
    </source>
</evidence>
<dbReference type="PANTHER" id="PTHR20854">
    <property type="entry name" value="INOSITOL MONOPHOSPHATASE"/>
    <property type="match status" value="1"/>
</dbReference>
<dbReference type="CDD" id="cd01639">
    <property type="entry name" value="IMPase"/>
    <property type="match status" value="1"/>
</dbReference>
<evidence type="ECO:0000313" key="11">
    <source>
        <dbReference type="Proteomes" id="UP000219327"/>
    </source>
</evidence>
<dbReference type="PROSITE" id="PS00629">
    <property type="entry name" value="IMP_1"/>
    <property type="match status" value="1"/>
</dbReference>
<feature type="binding site" evidence="8">
    <location>
        <position position="85"/>
    </location>
    <ligand>
        <name>Mg(2+)</name>
        <dbReference type="ChEBI" id="CHEBI:18420"/>
        <label>1</label>
        <note>catalytic</note>
    </ligand>
</feature>
<dbReference type="Gene3D" id="3.30.540.10">
    <property type="entry name" value="Fructose-1,6-Bisphosphatase, subunit A, domain 1"/>
    <property type="match status" value="1"/>
</dbReference>
<keyword evidence="6" id="KW-0804">Transcription</keyword>
<evidence type="ECO:0000256" key="2">
    <source>
        <dbReference type="ARBA" id="ARBA00001946"/>
    </source>
</evidence>
<keyword evidence="6" id="KW-0805">Transcription regulation</keyword>
<dbReference type="FunFam" id="3.30.540.10:FF:000003">
    <property type="entry name" value="Inositol-1-monophosphatase"/>
    <property type="match status" value="1"/>
</dbReference>
<keyword evidence="5 9" id="KW-0378">Hydrolase</keyword>
<dbReference type="Pfam" id="PF00459">
    <property type="entry name" value="Inositol_P"/>
    <property type="match status" value="1"/>
</dbReference>
<dbReference type="EC" id="3.1.3.25" evidence="9"/>
<dbReference type="GO" id="GO:0046872">
    <property type="term" value="F:metal ion binding"/>
    <property type="evidence" value="ECO:0007669"/>
    <property type="project" value="UniProtKB-KW"/>
</dbReference>
<gene>
    <name evidence="10" type="ORF">CNE99_05685</name>
</gene>
<dbReference type="GO" id="GO:0007165">
    <property type="term" value="P:signal transduction"/>
    <property type="evidence" value="ECO:0007669"/>
    <property type="project" value="TreeGrafter"/>
</dbReference>
<comment type="similarity">
    <text evidence="3 9">Belongs to the inositol monophosphatase superfamily.</text>
</comment>
<evidence type="ECO:0000256" key="5">
    <source>
        <dbReference type="ARBA" id="ARBA00022801"/>
    </source>
</evidence>
<comment type="catalytic activity">
    <reaction evidence="1 9">
        <text>a myo-inositol phosphate + H2O = myo-inositol + phosphate</text>
        <dbReference type="Rhea" id="RHEA:24056"/>
        <dbReference type="ChEBI" id="CHEBI:15377"/>
        <dbReference type="ChEBI" id="CHEBI:17268"/>
        <dbReference type="ChEBI" id="CHEBI:43474"/>
        <dbReference type="ChEBI" id="CHEBI:84139"/>
        <dbReference type="EC" id="3.1.3.25"/>
    </reaction>
</comment>
<dbReference type="GO" id="GO:0006020">
    <property type="term" value="P:inositol metabolic process"/>
    <property type="evidence" value="ECO:0007669"/>
    <property type="project" value="TreeGrafter"/>
</dbReference>
<dbReference type="SUPFAM" id="SSF56655">
    <property type="entry name" value="Carbohydrate phosphatase"/>
    <property type="match status" value="1"/>
</dbReference>
<dbReference type="GO" id="GO:0046854">
    <property type="term" value="P:phosphatidylinositol phosphate biosynthetic process"/>
    <property type="evidence" value="ECO:0007669"/>
    <property type="project" value="InterPro"/>
</dbReference>
<name>A0A2A5WT11_9GAMM</name>
<dbReference type="PROSITE" id="PS00630">
    <property type="entry name" value="IMP_2"/>
    <property type="match status" value="1"/>
</dbReference>
<accession>A0A2A5WT11</accession>
<evidence type="ECO:0000256" key="3">
    <source>
        <dbReference type="ARBA" id="ARBA00009759"/>
    </source>
</evidence>
<dbReference type="PRINTS" id="PR01959">
    <property type="entry name" value="SBIMPHPHTASE"/>
</dbReference>
<evidence type="ECO:0000313" key="10">
    <source>
        <dbReference type="EMBL" id="PDH39403.1"/>
    </source>
</evidence>
<dbReference type="InterPro" id="IPR033942">
    <property type="entry name" value="IMPase"/>
</dbReference>
<proteinExistence type="inferred from homology"/>
<feature type="binding site" evidence="8">
    <location>
        <position position="88"/>
    </location>
    <ligand>
        <name>Mg(2+)</name>
        <dbReference type="ChEBI" id="CHEBI:18420"/>
        <label>1</label>
        <note>catalytic</note>
    </ligand>
</feature>
<feature type="binding site" evidence="8">
    <location>
        <position position="87"/>
    </location>
    <ligand>
        <name>Mg(2+)</name>
        <dbReference type="ChEBI" id="CHEBI:18420"/>
        <label>1</label>
        <note>catalytic</note>
    </ligand>
</feature>
<dbReference type="InterPro" id="IPR000760">
    <property type="entry name" value="Inositol_monophosphatase-like"/>
</dbReference>
<evidence type="ECO:0000256" key="1">
    <source>
        <dbReference type="ARBA" id="ARBA00001033"/>
    </source>
</evidence>
<dbReference type="GO" id="GO:0031564">
    <property type="term" value="P:transcription antitermination"/>
    <property type="evidence" value="ECO:0007669"/>
    <property type="project" value="UniProtKB-KW"/>
</dbReference>
<keyword evidence="7 8" id="KW-0460">Magnesium</keyword>
<dbReference type="Gene3D" id="3.40.190.80">
    <property type="match status" value="1"/>
</dbReference>
<dbReference type="InterPro" id="IPR022337">
    <property type="entry name" value="Inositol_monophosphatase_SuhB"/>
</dbReference>
<evidence type="ECO:0000256" key="8">
    <source>
        <dbReference type="PIRSR" id="PIRSR600760-2"/>
    </source>
</evidence>
<dbReference type="InterPro" id="IPR020583">
    <property type="entry name" value="Inositol_monoP_metal-BS"/>
</dbReference>
<evidence type="ECO:0000256" key="4">
    <source>
        <dbReference type="ARBA" id="ARBA00022723"/>
    </source>
</evidence>
<evidence type="ECO:0000256" key="9">
    <source>
        <dbReference type="RuleBase" id="RU364068"/>
    </source>
</evidence>
<dbReference type="Proteomes" id="UP000219327">
    <property type="component" value="Unassembled WGS sequence"/>
</dbReference>
<comment type="cofactor">
    <cofactor evidence="2 8 9">
        <name>Mg(2+)</name>
        <dbReference type="ChEBI" id="CHEBI:18420"/>
    </cofactor>
</comment>
<keyword evidence="4 8" id="KW-0479">Metal-binding</keyword>
<evidence type="ECO:0000256" key="6">
    <source>
        <dbReference type="ARBA" id="ARBA00022814"/>
    </source>
</evidence>
<sequence length="265" mass="28630">MQPMASMALRAARIAAQHIMRGFDRPDLIKLSEKSHNDPVTNLDKDAERIIIEELSAIYPDHGFVGEEKTSEIDRPDAEYQWIIDPIDGTYNFVRNIPHFCISIGCMKNGRLEHGVIVDPVRDEEFVTSRGSGAQLNNKRMRVSGLEVLDGSAVITSLAGTDHDQAMIGAHQNLIGSLIGAGARPRTTGSAALDLAWVAAGRVDGFCERTLNLWDMAAGLLMVTEAGGMIGDYEGGANPMKTGAVVAGNPKVFRLLTQKIKAAGF</sequence>
<comment type="caution">
    <text evidence="10">The sequence shown here is derived from an EMBL/GenBank/DDBJ whole genome shotgun (WGS) entry which is preliminary data.</text>
</comment>
<organism evidence="10 11">
    <name type="scientific">OM182 bacterium MED-G24</name>
    <dbReference type="NCBI Taxonomy" id="1986255"/>
    <lineage>
        <taxon>Bacteria</taxon>
        <taxon>Pseudomonadati</taxon>
        <taxon>Pseudomonadota</taxon>
        <taxon>Gammaproteobacteria</taxon>
        <taxon>OMG group</taxon>
        <taxon>OM182 clade</taxon>
    </lineage>
</organism>
<keyword evidence="6" id="KW-0889">Transcription antitermination</keyword>
<protein>
    <recommendedName>
        <fullName evidence="9">Inositol-1-monophosphatase</fullName>
        <ecNumber evidence="9">3.1.3.25</ecNumber>
    </recommendedName>
</protein>
<dbReference type="GO" id="GO:0008934">
    <property type="term" value="F:inositol monophosphate 1-phosphatase activity"/>
    <property type="evidence" value="ECO:0007669"/>
    <property type="project" value="InterPro"/>
</dbReference>
<dbReference type="AlphaFoldDB" id="A0A2A5WT11"/>
<feature type="binding site" evidence="8">
    <location>
        <position position="215"/>
    </location>
    <ligand>
        <name>Mg(2+)</name>
        <dbReference type="ChEBI" id="CHEBI:18420"/>
        <label>1</label>
        <note>catalytic</note>
    </ligand>
</feature>
<dbReference type="EMBL" id="NTKD01000025">
    <property type="protein sequence ID" value="PDH39403.1"/>
    <property type="molecule type" value="Genomic_DNA"/>
</dbReference>